<keyword evidence="1" id="KW-0614">Plasmid</keyword>
<dbReference type="Proteomes" id="UP000253606">
    <property type="component" value="Plasmid pACPOL3"/>
</dbReference>
<geneLocation type="plasmid" evidence="2">
    <name>pacpol3</name>
</geneLocation>
<organism evidence="1 2">
    <name type="scientific">Acidisarcina polymorpha</name>
    <dbReference type="NCBI Taxonomy" id="2211140"/>
    <lineage>
        <taxon>Bacteria</taxon>
        <taxon>Pseudomonadati</taxon>
        <taxon>Acidobacteriota</taxon>
        <taxon>Terriglobia</taxon>
        <taxon>Terriglobales</taxon>
        <taxon>Acidobacteriaceae</taxon>
        <taxon>Acidisarcina</taxon>
    </lineage>
</organism>
<reference evidence="1 2" key="1">
    <citation type="journal article" date="2018" name="Front. Microbiol.">
        <title>Hydrolytic Capabilities as a Key to Environmental Success: Chitinolytic and Cellulolytic Acidobacteria From Acidic Sub-arctic Soils and Boreal Peatlands.</title>
        <authorList>
            <person name="Belova S.E."/>
            <person name="Ravin N.V."/>
            <person name="Pankratov T.A."/>
            <person name="Rakitin A.L."/>
            <person name="Ivanova A.A."/>
            <person name="Beletsky A.V."/>
            <person name="Mardanov A.V."/>
            <person name="Sinninghe Damste J.S."/>
            <person name="Dedysh S.N."/>
        </authorList>
    </citation>
    <scope>NUCLEOTIDE SEQUENCE [LARGE SCALE GENOMIC DNA]</scope>
    <source>
        <strain evidence="1 2">SBC82</strain>
        <plasmid evidence="2">pacpol3</plasmid>
    </source>
</reference>
<proteinExistence type="predicted"/>
<name>A0A2Z5GB09_9BACT</name>
<keyword evidence="2" id="KW-1185">Reference proteome</keyword>
<gene>
    <name evidence="1" type="ORF">ACPOL_7242</name>
</gene>
<evidence type="ECO:0000313" key="1">
    <source>
        <dbReference type="EMBL" id="AXC16432.1"/>
    </source>
</evidence>
<protein>
    <submittedName>
        <fullName evidence="1">Uncharacterized protein</fullName>
    </submittedName>
</protein>
<dbReference type="KEGG" id="abas:ACPOL_7242"/>
<sequence>MPACASDILTTALGQKDTAFAKAQVLQCEFKNALWELEALFSLKTDETRNLDIFKLSTSWRLP</sequence>
<dbReference type="EMBL" id="CP030844">
    <property type="protein sequence ID" value="AXC16432.1"/>
    <property type="molecule type" value="Genomic_DNA"/>
</dbReference>
<accession>A0A2Z5GB09</accession>
<evidence type="ECO:0000313" key="2">
    <source>
        <dbReference type="Proteomes" id="UP000253606"/>
    </source>
</evidence>
<dbReference type="AlphaFoldDB" id="A0A2Z5GB09"/>